<dbReference type="Proteomes" id="UP001597112">
    <property type="component" value="Unassembled WGS sequence"/>
</dbReference>
<sequence>MNSFDLIVIGGGAAGFYGAIQSAELNPELSVLILEKSNKLLSKVKVSGGGRCNVTQHCFDATQLAKHYPRGEKPLKSLFKKYQAQDVVEWFASKRITLKAEDDGRMFPITDSSQTIIDCFLNEAIKHKIKIELDTAVSGITQQQGHLHIQCISGKVYIAKKVLLATGGNPNLQFYQWIQNLGHQVIPPIPSLFTFNDSQKQFKELMGIAVPNAEVKIASTKFSQSGPVLITHWGLSGPAVIKLSAWAAAYLHQINYQFTALVSWIGNVKEDILREELINHKAKHGKQKVYNNPLFALPIRLWQLLCSLAEIDEQKIWAELPQKNINKLIEGLIRSSFQIKGKTTFKEEFVTCGGVALGDVDLETMESKKIKNLFFAGEVLNIDGETGGYNFQAAWTTSYIAARKISERNAV</sequence>
<feature type="domain" description="RsdA/BaiN/AoA(So)-like Rossmann fold-like" evidence="4">
    <location>
        <begin position="5"/>
        <end position="403"/>
    </location>
</feature>
<proteinExistence type="predicted"/>
<dbReference type="EMBL" id="JBHTKA010000008">
    <property type="protein sequence ID" value="MFD1002313.1"/>
    <property type="molecule type" value="Genomic_DNA"/>
</dbReference>
<evidence type="ECO:0000256" key="3">
    <source>
        <dbReference type="ARBA" id="ARBA00022827"/>
    </source>
</evidence>
<dbReference type="PANTHER" id="PTHR42887">
    <property type="entry name" value="OS12G0638800 PROTEIN"/>
    <property type="match status" value="1"/>
</dbReference>
<evidence type="ECO:0000259" key="5">
    <source>
        <dbReference type="Pfam" id="PF22780"/>
    </source>
</evidence>
<dbReference type="Pfam" id="PF22780">
    <property type="entry name" value="HI0933_like_1st"/>
    <property type="match status" value="1"/>
</dbReference>
<comment type="cofactor">
    <cofactor evidence="1">
        <name>FAD</name>
        <dbReference type="ChEBI" id="CHEBI:57692"/>
    </cofactor>
</comment>
<evidence type="ECO:0000259" key="4">
    <source>
        <dbReference type="Pfam" id="PF03486"/>
    </source>
</evidence>
<evidence type="ECO:0000313" key="7">
    <source>
        <dbReference type="Proteomes" id="UP001597112"/>
    </source>
</evidence>
<dbReference type="SUPFAM" id="SSF160996">
    <property type="entry name" value="HI0933 insert domain-like"/>
    <property type="match status" value="1"/>
</dbReference>
<evidence type="ECO:0000313" key="6">
    <source>
        <dbReference type="EMBL" id="MFD1002313.1"/>
    </source>
</evidence>
<dbReference type="SUPFAM" id="SSF51905">
    <property type="entry name" value="FAD/NAD(P)-binding domain"/>
    <property type="match status" value="1"/>
</dbReference>
<accession>A0ABW3KAE8</accession>
<feature type="domain" description="RsdA/BaiN/AoA(So)-like insert" evidence="5">
    <location>
        <begin position="190"/>
        <end position="350"/>
    </location>
</feature>
<gene>
    <name evidence="6" type="ORF">ACFQ21_23510</name>
</gene>
<dbReference type="InterPro" id="IPR057661">
    <property type="entry name" value="RsdA/BaiN/AoA(So)_Rossmann"/>
</dbReference>
<dbReference type="PRINTS" id="PR00368">
    <property type="entry name" value="FADPNR"/>
</dbReference>
<dbReference type="Gene3D" id="3.50.50.60">
    <property type="entry name" value="FAD/NAD(P)-binding domain"/>
    <property type="match status" value="1"/>
</dbReference>
<protein>
    <submittedName>
        <fullName evidence="6">NAD(P)/FAD-dependent oxidoreductase</fullName>
    </submittedName>
</protein>
<name>A0ABW3KAE8_9BACT</name>
<dbReference type="InterPro" id="IPR023166">
    <property type="entry name" value="BaiN-like_dom_sf"/>
</dbReference>
<dbReference type="Gene3D" id="1.10.8.260">
    <property type="entry name" value="HI0933 insert domain-like"/>
    <property type="match status" value="1"/>
</dbReference>
<keyword evidence="3" id="KW-0274">FAD</keyword>
<dbReference type="InterPro" id="IPR055178">
    <property type="entry name" value="RsdA/BaiN/AoA(So)-like_dom"/>
</dbReference>
<dbReference type="PANTHER" id="PTHR42887:SF2">
    <property type="entry name" value="OS12G0638800 PROTEIN"/>
    <property type="match status" value="1"/>
</dbReference>
<dbReference type="RefSeq" id="WP_377583295.1">
    <property type="nucleotide sequence ID" value="NZ_JBHTKA010000008.1"/>
</dbReference>
<reference evidence="7" key="1">
    <citation type="journal article" date="2019" name="Int. J. Syst. Evol. Microbiol.">
        <title>The Global Catalogue of Microorganisms (GCM) 10K type strain sequencing project: providing services to taxonomists for standard genome sequencing and annotation.</title>
        <authorList>
            <consortium name="The Broad Institute Genomics Platform"/>
            <consortium name="The Broad Institute Genome Sequencing Center for Infectious Disease"/>
            <person name="Wu L."/>
            <person name="Ma J."/>
        </authorList>
    </citation>
    <scope>NUCLEOTIDE SEQUENCE [LARGE SCALE GENOMIC DNA]</scope>
    <source>
        <strain evidence="7">CCUG 58938</strain>
    </source>
</reference>
<dbReference type="Gene3D" id="2.40.30.10">
    <property type="entry name" value="Translation factors"/>
    <property type="match status" value="1"/>
</dbReference>
<dbReference type="InterPro" id="IPR004792">
    <property type="entry name" value="BaiN-like"/>
</dbReference>
<dbReference type="NCBIfam" id="TIGR00275">
    <property type="entry name" value="aminoacetone oxidase family FAD-binding enzyme"/>
    <property type="match status" value="1"/>
</dbReference>
<evidence type="ECO:0000256" key="1">
    <source>
        <dbReference type="ARBA" id="ARBA00001974"/>
    </source>
</evidence>
<keyword evidence="7" id="KW-1185">Reference proteome</keyword>
<evidence type="ECO:0000256" key="2">
    <source>
        <dbReference type="ARBA" id="ARBA00022630"/>
    </source>
</evidence>
<keyword evidence="2" id="KW-0285">Flavoprotein</keyword>
<dbReference type="InterPro" id="IPR036188">
    <property type="entry name" value="FAD/NAD-bd_sf"/>
</dbReference>
<comment type="caution">
    <text evidence="6">The sequence shown here is derived from an EMBL/GenBank/DDBJ whole genome shotgun (WGS) entry which is preliminary data.</text>
</comment>
<organism evidence="6 7">
    <name type="scientific">Ohtaekwangia kribbensis</name>
    <dbReference type="NCBI Taxonomy" id="688913"/>
    <lineage>
        <taxon>Bacteria</taxon>
        <taxon>Pseudomonadati</taxon>
        <taxon>Bacteroidota</taxon>
        <taxon>Cytophagia</taxon>
        <taxon>Cytophagales</taxon>
        <taxon>Fulvivirgaceae</taxon>
        <taxon>Ohtaekwangia</taxon>
    </lineage>
</organism>
<dbReference type="Pfam" id="PF03486">
    <property type="entry name" value="HI0933_like"/>
    <property type="match status" value="1"/>
</dbReference>
<dbReference type="PRINTS" id="PR00411">
    <property type="entry name" value="PNDRDTASEI"/>
</dbReference>